<dbReference type="Proteomes" id="UP000270296">
    <property type="component" value="Unassembled WGS sequence"/>
</dbReference>
<accession>A0A183IVG3</accession>
<dbReference type="Pfam" id="PF07679">
    <property type="entry name" value="I-set"/>
    <property type="match status" value="2"/>
</dbReference>
<organism evidence="6">
    <name type="scientific">Soboliphyme baturini</name>
    <dbReference type="NCBI Taxonomy" id="241478"/>
    <lineage>
        <taxon>Eukaryota</taxon>
        <taxon>Metazoa</taxon>
        <taxon>Ecdysozoa</taxon>
        <taxon>Nematoda</taxon>
        <taxon>Enoplea</taxon>
        <taxon>Dorylaimia</taxon>
        <taxon>Dioctophymatida</taxon>
        <taxon>Dioctophymatoidea</taxon>
        <taxon>Soboliphymatidae</taxon>
        <taxon>Soboliphyme</taxon>
    </lineage>
</organism>
<dbReference type="EMBL" id="UZAM01010775">
    <property type="protein sequence ID" value="VDP13698.1"/>
    <property type="molecule type" value="Genomic_DNA"/>
</dbReference>
<dbReference type="GO" id="GO:0048468">
    <property type="term" value="P:cell development"/>
    <property type="evidence" value="ECO:0007669"/>
    <property type="project" value="UniProtKB-ARBA"/>
</dbReference>
<dbReference type="CDD" id="cd00096">
    <property type="entry name" value="Ig"/>
    <property type="match status" value="1"/>
</dbReference>
<evidence type="ECO:0000313" key="4">
    <source>
        <dbReference type="EMBL" id="VDP13698.1"/>
    </source>
</evidence>
<evidence type="ECO:0000256" key="1">
    <source>
        <dbReference type="ARBA" id="ARBA00023157"/>
    </source>
</evidence>
<dbReference type="PANTHER" id="PTHR10075:SF14">
    <property type="entry name" value="CELL ADHESION MOLECULE DSCAM2-RELATED"/>
    <property type="match status" value="1"/>
</dbReference>
<dbReference type="FunFam" id="2.60.40.10:FF:000032">
    <property type="entry name" value="palladin isoform X1"/>
    <property type="match status" value="1"/>
</dbReference>
<evidence type="ECO:0000256" key="2">
    <source>
        <dbReference type="ARBA" id="ARBA00023319"/>
    </source>
</evidence>
<dbReference type="Pfam" id="PF13927">
    <property type="entry name" value="Ig_3"/>
    <property type="match status" value="3"/>
</dbReference>
<dbReference type="InterPro" id="IPR036179">
    <property type="entry name" value="Ig-like_dom_sf"/>
</dbReference>
<dbReference type="AlphaFoldDB" id="A0A183IVG3"/>
<dbReference type="InterPro" id="IPR003598">
    <property type="entry name" value="Ig_sub2"/>
</dbReference>
<dbReference type="InterPro" id="IPR007110">
    <property type="entry name" value="Ig-like_dom"/>
</dbReference>
<feature type="domain" description="Ig-like" evidence="3">
    <location>
        <begin position="347"/>
        <end position="440"/>
    </location>
</feature>
<dbReference type="SMART" id="SM00408">
    <property type="entry name" value="IGc2"/>
    <property type="match status" value="6"/>
</dbReference>
<dbReference type="InterPro" id="IPR013783">
    <property type="entry name" value="Ig-like_fold"/>
</dbReference>
<gene>
    <name evidence="4" type="ORF">SBAD_LOCUS7610</name>
</gene>
<dbReference type="InterPro" id="IPR013098">
    <property type="entry name" value="Ig_I-set"/>
</dbReference>
<protein>
    <submittedName>
        <fullName evidence="6">Inactive tyrosine-protein kinase 7</fullName>
    </submittedName>
</protein>
<reference evidence="4" key="2">
    <citation type="submission" date="2018-11" db="EMBL/GenBank/DDBJ databases">
        <authorList>
            <consortium name="Pathogen Informatics"/>
        </authorList>
    </citation>
    <scope>NUCLEOTIDE SEQUENCE [LARGE SCALE GENOMIC DNA]</scope>
</reference>
<feature type="domain" description="Ig-like" evidence="3">
    <location>
        <begin position="260"/>
        <end position="344"/>
    </location>
</feature>
<dbReference type="SUPFAM" id="SSF48726">
    <property type="entry name" value="Immunoglobulin"/>
    <property type="match status" value="6"/>
</dbReference>
<dbReference type="SMART" id="SM00409">
    <property type="entry name" value="IG"/>
    <property type="match status" value="6"/>
</dbReference>
<name>A0A183IVG3_9BILA</name>
<dbReference type="PROSITE" id="PS50835">
    <property type="entry name" value="IG_LIKE"/>
    <property type="match status" value="6"/>
</dbReference>
<keyword evidence="1" id="KW-1015">Disulfide bond</keyword>
<dbReference type="OrthoDB" id="337870at2759"/>
<evidence type="ECO:0000313" key="5">
    <source>
        <dbReference type="Proteomes" id="UP000270296"/>
    </source>
</evidence>
<dbReference type="InterPro" id="IPR003599">
    <property type="entry name" value="Ig_sub"/>
</dbReference>
<reference evidence="6" key="1">
    <citation type="submission" date="2016-06" db="UniProtKB">
        <authorList>
            <consortium name="WormBaseParasite"/>
        </authorList>
    </citation>
    <scope>IDENTIFICATION</scope>
</reference>
<keyword evidence="5" id="KW-1185">Reference proteome</keyword>
<evidence type="ECO:0000259" key="3">
    <source>
        <dbReference type="PROSITE" id="PS50835"/>
    </source>
</evidence>
<feature type="domain" description="Ig-like" evidence="3">
    <location>
        <begin position="449"/>
        <end position="542"/>
    </location>
</feature>
<feature type="domain" description="Ig-like" evidence="3">
    <location>
        <begin position="155"/>
        <end position="228"/>
    </location>
</feature>
<dbReference type="PANTHER" id="PTHR10075">
    <property type="entry name" value="BASIGIN RELATED"/>
    <property type="match status" value="1"/>
</dbReference>
<sequence>MAHAPAGRQMFLYSFTIAASIVKAERRSLLVNVPSRGSSFDTCPSLQANHCLLPGISQNASVEVMSPSFEVLESGNVTDIELHCVADGFDEPLYRWFHNANRLKKTDRVIPRQRRLVVKDVSIEDNGVYSCEAENAAGTVRSQSNFILSIPGSLPKIKLLSSNKVVRLGSTVSLDCAFEDASEVRWKRPGHDAYYPRASENERIASLNSNNSLVIKDIQSSDAGYYECFGFLHGASSAQSYAVAVNIATLEDFRSSSFEPVRDIYIVGQGKRFEVACVPPHGYPTPFVYWSKAGKALESEGRIRATTDYSLIIDSARPDDKGSYDCIAENVAGVKKGTLYIHVSRAPQMERHPSSLEVEEGSDARFDCTFKGNEYPVTFVEWEKNGEPFTLHTRDARYQVFHHNGTLKITSTSLSDEGEYTCVVKTADQRPLYSQPARLNVRERLKFTPKPVHKKLELNSDAQIPCKASGHIPATVKWLRTGNISIDGVVHKYKQPVTDFGQNIRDKDGILYFHKAKFEYAGLYMCVAVSSQGVINETIKVEVFVAPVFDRVSKNMTVEEDEPAWMHCVVRGTPHPTVHWKFRYRKFLNNTLHLPNVNVDLAGKYVCMAGNKGGFKRHEALLCVKCKLFAQYFNSIL</sequence>
<proteinExistence type="predicted"/>
<evidence type="ECO:0000313" key="6">
    <source>
        <dbReference type="WBParaSite" id="SBAD_0000789901-mRNA-1"/>
    </source>
</evidence>
<feature type="domain" description="Ig-like" evidence="3">
    <location>
        <begin position="547"/>
        <end position="623"/>
    </location>
</feature>
<keyword evidence="2" id="KW-0393">Immunoglobulin domain</keyword>
<dbReference type="Gene3D" id="2.60.40.10">
    <property type="entry name" value="Immunoglobulins"/>
    <property type="match status" value="6"/>
</dbReference>
<dbReference type="WBParaSite" id="SBAD_0000789901-mRNA-1">
    <property type="protein sequence ID" value="SBAD_0000789901-mRNA-1"/>
    <property type="gene ID" value="SBAD_0000789901"/>
</dbReference>
<feature type="domain" description="Ig-like" evidence="3">
    <location>
        <begin position="54"/>
        <end position="147"/>
    </location>
</feature>